<evidence type="ECO:0000313" key="2">
    <source>
        <dbReference type="EMBL" id="MBO0902485.1"/>
    </source>
</evidence>
<keyword evidence="3" id="KW-1185">Reference proteome</keyword>
<feature type="transmembrane region" description="Helical" evidence="1">
    <location>
        <begin position="66"/>
        <end position="87"/>
    </location>
</feature>
<evidence type="ECO:0000256" key="1">
    <source>
        <dbReference type="SAM" id="Phobius"/>
    </source>
</evidence>
<sequence>MRINLIVEPVDKPMLRQRLRELARREKRRANSAGNAAQTAQQVGIGIGGALAAGGGVAMATVASPFVLGAAVVTATGAGILMLGLGISHWMNAKKFAHEEKVDRYQDAVEELQ</sequence>
<gene>
    <name evidence="2" type="ORF">J1C47_02435</name>
</gene>
<dbReference type="RefSeq" id="WP_207349137.1">
    <property type="nucleotide sequence ID" value="NZ_JAFMPY010000003.1"/>
</dbReference>
<dbReference type="EMBL" id="JAFMPY010000003">
    <property type="protein sequence ID" value="MBO0902485.1"/>
    <property type="molecule type" value="Genomic_DNA"/>
</dbReference>
<protein>
    <recommendedName>
        <fullName evidence="4">Phage holin family protein</fullName>
    </recommendedName>
</protein>
<dbReference type="Proteomes" id="UP000664288">
    <property type="component" value="Unassembled WGS sequence"/>
</dbReference>
<evidence type="ECO:0008006" key="4">
    <source>
        <dbReference type="Google" id="ProtNLM"/>
    </source>
</evidence>
<keyword evidence="1" id="KW-0812">Transmembrane</keyword>
<name>A0ABS3J020_9HYPH</name>
<accession>A0ABS3J020</accession>
<evidence type="ECO:0000313" key="3">
    <source>
        <dbReference type="Proteomes" id="UP000664288"/>
    </source>
</evidence>
<proteinExistence type="predicted"/>
<organism evidence="2 3">
    <name type="scientific">Jiella sonneratiae</name>
    <dbReference type="NCBI Taxonomy" id="2816856"/>
    <lineage>
        <taxon>Bacteria</taxon>
        <taxon>Pseudomonadati</taxon>
        <taxon>Pseudomonadota</taxon>
        <taxon>Alphaproteobacteria</taxon>
        <taxon>Hyphomicrobiales</taxon>
        <taxon>Aurantimonadaceae</taxon>
        <taxon>Jiella</taxon>
    </lineage>
</organism>
<keyword evidence="1" id="KW-0472">Membrane</keyword>
<comment type="caution">
    <text evidence="2">The sequence shown here is derived from an EMBL/GenBank/DDBJ whole genome shotgun (WGS) entry which is preliminary data.</text>
</comment>
<reference evidence="2 3" key="1">
    <citation type="submission" date="2021-03" db="EMBL/GenBank/DDBJ databases">
        <title>Whole genome sequence of Jiella sp. MQZ13P-4.</title>
        <authorList>
            <person name="Tuo L."/>
        </authorList>
    </citation>
    <scope>NUCLEOTIDE SEQUENCE [LARGE SCALE GENOMIC DNA]</scope>
    <source>
        <strain evidence="2 3">MQZ13P-4</strain>
    </source>
</reference>
<keyword evidence="1" id="KW-1133">Transmembrane helix</keyword>